<keyword evidence="2" id="KW-0805">Transcription regulation</keyword>
<protein>
    <submittedName>
        <fullName evidence="6">MerR family transcriptional regulator</fullName>
    </submittedName>
</protein>
<accession>A0A9D2MYJ6</accession>
<evidence type="ECO:0000256" key="2">
    <source>
        <dbReference type="ARBA" id="ARBA00023015"/>
    </source>
</evidence>
<evidence type="ECO:0000256" key="4">
    <source>
        <dbReference type="ARBA" id="ARBA00023163"/>
    </source>
</evidence>
<reference evidence="6" key="1">
    <citation type="journal article" date="2021" name="PeerJ">
        <title>Extensive microbial diversity within the chicken gut microbiome revealed by metagenomics and culture.</title>
        <authorList>
            <person name="Gilroy R."/>
            <person name="Ravi A."/>
            <person name="Getino M."/>
            <person name="Pursley I."/>
            <person name="Horton D.L."/>
            <person name="Alikhan N.F."/>
            <person name="Baker D."/>
            <person name="Gharbi K."/>
            <person name="Hall N."/>
            <person name="Watson M."/>
            <person name="Adriaenssens E.M."/>
            <person name="Foster-Nyarko E."/>
            <person name="Jarju S."/>
            <person name="Secka A."/>
            <person name="Antonio M."/>
            <person name="Oren A."/>
            <person name="Chaudhuri R.R."/>
            <person name="La Ragione R."/>
            <person name="Hildebrand F."/>
            <person name="Pallen M.J."/>
        </authorList>
    </citation>
    <scope>NUCLEOTIDE SEQUENCE</scope>
    <source>
        <strain evidence="6">CHK180-15479</strain>
    </source>
</reference>
<dbReference type="InterPro" id="IPR047057">
    <property type="entry name" value="MerR_fam"/>
</dbReference>
<dbReference type="CDD" id="cd00592">
    <property type="entry name" value="HTH_MerR-like"/>
    <property type="match status" value="1"/>
</dbReference>
<keyword evidence="4" id="KW-0804">Transcription</keyword>
<dbReference type="GO" id="GO:0003677">
    <property type="term" value="F:DNA binding"/>
    <property type="evidence" value="ECO:0007669"/>
    <property type="project" value="UniProtKB-KW"/>
</dbReference>
<dbReference type="Proteomes" id="UP000823910">
    <property type="component" value="Unassembled WGS sequence"/>
</dbReference>
<dbReference type="Pfam" id="PF13411">
    <property type="entry name" value="MerR_1"/>
    <property type="match status" value="1"/>
</dbReference>
<comment type="caution">
    <text evidence="6">The sequence shown here is derived from an EMBL/GenBank/DDBJ whole genome shotgun (WGS) entry which is preliminary data.</text>
</comment>
<evidence type="ECO:0000256" key="3">
    <source>
        <dbReference type="ARBA" id="ARBA00023125"/>
    </source>
</evidence>
<dbReference type="PANTHER" id="PTHR30204:SF69">
    <property type="entry name" value="MERR-FAMILY TRANSCRIPTIONAL REGULATOR"/>
    <property type="match status" value="1"/>
</dbReference>
<dbReference type="SUPFAM" id="SSF46955">
    <property type="entry name" value="Putative DNA-binding domain"/>
    <property type="match status" value="1"/>
</dbReference>
<keyword evidence="3" id="KW-0238">DNA-binding</keyword>
<dbReference type="InterPro" id="IPR000551">
    <property type="entry name" value="MerR-type_HTH_dom"/>
</dbReference>
<reference evidence="6" key="2">
    <citation type="submission" date="2021-04" db="EMBL/GenBank/DDBJ databases">
        <authorList>
            <person name="Gilroy R."/>
        </authorList>
    </citation>
    <scope>NUCLEOTIDE SEQUENCE</scope>
    <source>
        <strain evidence="6">CHK180-15479</strain>
    </source>
</reference>
<feature type="domain" description="HTH merR-type" evidence="5">
    <location>
        <begin position="5"/>
        <end position="73"/>
    </location>
</feature>
<evidence type="ECO:0000259" key="5">
    <source>
        <dbReference type="PROSITE" id="PS50937"/>
    </source>
</evidence>
<dbReference type="GO" id="GO:0003700">
    <property type="term" value="F:DNA-binding transcription factor activity"/>
    <property type="evidence" value="ECO:0007669"/>
    <property type="project" value="InterPro"/>
</dbReference>
<evidence type="ECO:0000256" key="1">
    <source>
        <dbReference type="ARBA" id="ARBA00022491"/>
    </source>
</evidence>
<gene>
    <name evidence="6" type="ORF">H9704_05095</name>
</gene>
<dbReference type="Gene3D" id="1.10.1660.10">
    <property type="match status" value="1"/>
</dbReference>
<dbReference type="PROSITE" id="PS00552">
    <property type="entry name" value="HTH_MERR_1"/>
    <property type="match status" value="1"/>
</dbReference>
<dbReference type="InterPro" id="IPR009061">
    <property type="entry name" value="DNA-bd_dom_put_sf"/>
</dbReference>
<evidence type="ECO:0000313" key="7">
    <source>
        <dbReference type="Proteomes" id="UP000823910"/>
    </source>
</evidence>
<dbReference type="SMART" id="SM00422">
    <property type="entry name" value="HTH_MERR"/>
    <property type="match status" value="1"/>
</dbReference>
<sequence>MEERQYRIGEMAEMTGLTRDTLRFYEKKGVIAAKRRENGYRYYTERDMYKLMSICYHRKMNDSLQTIEGIVSHCSLESKREHILRRKEEEEQEIRNHCRALTRLRLTEWDLDAVEQNLYGCVVRKFPKAYILGKYTDFTQGLTNWFNLSVKNPVLDMAYFYSTYSYEEANGIDYRDTRLLFYQGLDYETERLLAEKGYAVTEEQECLYSVVRSPNISPETADVEELYRKGEKLGVETESWFYCNPMGSFFRDNSQYSYVEIYIPVK</sequence>
<dbReference type="EMBL" id="DWWT01000020">
    <property type="protein sequence ID" value="HJC05515.1"/>
    <property type="molecule type" value="Genomic_DNA"/>
</dbReference>
<dbReference type="PANTHER" id="PTHR30204">
    <property type="entry name" value="REDOX-CYCLING DRUG-SENSING TRANSCRIPTIONAL ACTIVATOR SOXR"/>
    <property type="match status" value="1"/>
</dbReference>
<evidence type="ECO:0000313" key="6">
    <source>
        <dbReference type="EMBL" id="HJC05515.1"/>
    </source>
</evidence>
<proteinExistence type="predicted"/>
<dbReference type="AlphaFoldDB" id="A0A9D2MYJ6"/>
<name>A0A9D2MYJ6_9FIRM</name>
<keyword evidence="1" id="KW-0678">Repressor</keyword>
<dbReference type="PROSITE" id="PS50937">
    <property type="entry name" value="HTH_MERR_2"/>
    <property type="match status" value="1"/>
</dbReference>
<organism evidence="6 7">
    <name type="scientific">Candidatus Enterocloster excrementipullorum</name>
    <dbReference type="NCBI Taxonomy" id="2838559"/>
    <lineage>
        <taxon>Bacteria</taxon>
        <taxon>Bacillati</taxon>
        <taxon>Bacillota</taxon>
        <taxon>Clostridia</taxon>
        <taxon>Lachnospirales</taxon>
        <taxon>Lachnospiraceae</taxon>
        <taxon>Enterocloster</taxon>
    </lineage>
</organism>